<dbReference type="EnsemblPlants" id="AVESA.00010b.r2.1AG0043630.1">
    <property type="protein sequence ID" value="AVESA.00010b.r2.1AG0043630.1.CDS"/>
    <property type="gene ID" value="AVESA.00010b.r2.1AG0043630"/>
</dbReference>
<organism evidence="1 2">
    <name type="scientific">Avena sativa</name>
    <name type="common">Oat</name>
    <dbReference type="NCBI Taxonomy" id="4498"/>
    <lineage>
        <taxon>Eukaryota</taxon>
        <taxon>Viridiplantae</taxon>
        <taxon>Streptophyta</taxon>
        <taxon>Embryophyta</taxon>
        <taxon>Tracheophyta</taxon>
        <taxon>Spermatophyta</taxon>
        <taxon>Magnoliopsida</taxon>
        <taxon>Liliopsida</taxon>
        <taxon>Poales</taxon>
        <taxon>Poaceae</taxon>
        <taxon>BOP clade</taxon>
        <taxon>Pooideae</taxon>
        <taxon>Poodae</taxon>
        <taxon>Poeae</taxon>
        <taxon>Poeae Chloroplast Group 1 (Aveneae type)</taxon>
        <taxon>Aveninae</taxon>
        <taxon>Avena</taxon>
    </lineage>
</organism>
<dbReference type="Proteomes" id="UP001732700">
    <property type="component" value="Chromosome 1A"/>
</dbReference>
<accession>A0ACD5TFF6</accession>
<name>A0ACD5TFF6_AVESA</name>
<proteinExistence type="predicted"/>
<evidence type="ECO:0000313" key="2">
    <source>
        <dbReference type="Proteomes" id="UP001732700"/>
    </source>
</evidence>
<keyword evidence="2" id="KW-1185">Reference proteome</keyword>
<evidence type="ECO:0000313" key="1">
    <source>
        <dbReference type="EnsemblPlants" id="AVESA.00010b.r2.1AG0043630.1.CDS"/>
    </source>
</evidence>
<protein>
    <submittedName>
        <fullName evidence="1">Uncharacterized protein</fullName>
    </submittedName>
</protein>
<reference evidence="1" key="2">
    <citation type="submission" date="2025-09" db="UniProtKB">
        <authorList>
            <consortium name="EnsemblPlants"/>
        </authorList>
    </citation>
    <scope>IDENTIFICATION</scope>
</reference>
<reference evidence="1" key="1">
    <citation type="submission" date="2021-05" db="EMBL/GenBank/DDBJ databases">
        <authorList>
            <person name="Scholz U."/>
            <person name="Mascher M."/>
            <person name="Fiebig A."/>
        </authorList>
    </citation>
    <scope>NUCLEOTIDE SEQUENCE [LARGE SCALE GENOMIC DNA]</scope>
</reference>
<sequence length="280" mass="32216">MKPIVNQEWTFSEVEEARSIIVRINNNNRICDEVGHDKNKNHDIVGELHKRFPCKTIQQVSDLYVDLVVEVLCQEMEYVGANGTHNNIYGMYSLVNSNFWVPEEKEANIYGDDWGFGCPPEGMNIMESKEEVPVCEEDKVEVLENKMPVHQPVVAPYARRFWTVEEHKLFLHGLRVFGRGRGKWKNISKYFVATRTPLQISSHAQKYFKRLESKGLKRQRHSINDVELDDVDPMIMSNTSIIQKALGSADDNIGNPSSHLQITPFPSISQLELPYPKNMI</sequence>